<dbReference type="InterPro" id="IPR022761">
    <property type="entry name" value="Fumarate_lyase_N"/>
</dbReference>
<dbReference type="PROSITE" id="PS00163">
    <property type="entry name" value="FUMARATE_LYASES"/>
    <property type="match status" value="1"/>
</dbReference>
<dbReference type="GO" id="GO:0005829">
    <property type="term" value="C:cytosol"/>
    <property type="evidence" value="ECO:0007669"/>
    <property type="project" value="TreeGrafter"/>
</dbReference>
<dbReference type="Pfam" id="PF00206">
    <property type="entry name" value="Lyase_1"/>
    <property type="match status" value="1"/>
</dbReference>
<dbReference type="Gene3D" id="1.10.275.10">
    <property type="entry name" value="Fumarase/aspartase (N-terminal domain)"/>
    <property type="match status" value="1"/>
</dbReference>
<dbReference type="GO" id="GO:0006531">
    <property type="term" value="P:aspartate metabolic process"/>
    <property type="evidence" value="ECO:0007669"/>
    <property type="project" value="TreeGrafter"/>
</dbReference>
<organism evidence="4 5">
    <name type="scientific">Candidatus Kaiserbacteria bacterium RIFCSPLOWO2_01_FULL_54_13</name>
    <dbReference type="NCBI Taxonomy" id="1798512"/>
    <lineage>
        <taxon>Bacteria</taxon>
        <taxon>Candidatus Kaiseribacteriota</taxon>
    </lineage>
</organism>
<evidence type="ECO:0000256" key="1">
    <source>
        <dbReference type="ARBA" id="ARBA00023239"/>
    </source>
</evidence>
<protein>
    <recommendedName>
        <fullName evidence="6">Aspartate ammonia-lyase</fullName>
    </recommendedName>
</protein>
<dbReference type="AlphaFoldDB" id="A0A1F6F0P9"/>
<evidence type="ECO:0000313" key="4">
    <source>
        <dbReference type="EMBL" id="OGG79416.1"/>
    </source>
</evidence>
<feature type="domain" description="Fumarate lyase N-terminal" evidence="2">
    <location>
        <begin position="5"/>
        <end position="321"/>
    </location>
</feature>
<dbReference type="STRING" id="1798512.A3A39_00460"/>
<dbReference type="Gene3D" id="1.20.200.10">
    <property type="entry name" value="Fumarase/aspartase (Central domain)"/>
    <property type="match status" value="1"/>
</dbReference>
<proteinExistence type="predicted"/>
<sequence length="439" mass="48115">MGEKKYYGAQTEKAVKNFPFDFRRTYKEFIYTIVEIKKAAARSHAAAGELDRKRAAAIVRACDEVLNGKHDNQFVLPSFQGGMGTSNHMNVNEVVANRATETLAKQNKILTVHANDHVNMSHSTNDVMPSALKIAAIRLVDKLDGSLDVLIAAFEKKAKQFAKIQKLGRTHMQDAVPMTLGDEFASYAETVKRRREGVREAKQYLFELSLGGSAVGNSINVSPKYKKLLYRELRKVTKLPLKPAKSLMSQTASVTDFLVVSQSLTALCADLSKIAGDFRILSSGPKGGIGELILPELQAGSSIMPGKVNPVLPEALSQLYYLVSGNNLTIEHAVEGGQLELGVMMPVITDRLIESLKLSQEMIEQFAKKCVAIALANKPRIKEHLEKSTAYATLLNPIIGYDAAAACVKEAVATGKTLREVVLAQKLLTPKEFDRATKR</sequence>
<gene>
    <name evidence="4" type="ORF">A3A39_00460</name>
</gene>
<evidence type="ECO:0000259" key="2">
    <source>
        <dbReference type="Pfam" id="PF00206"/>
    </source>
</evidence>
<dbReference type="GO" id="GO:0008797">
    <property type="term" value="F:aspartate ammonia-lyase activity"/>
    <property type="evidence" value="ECO:0007669"/>
    <property type="project" value="TreeGrafter"/>
</dbReference>
<dbReference type="GO" id="GO:0006099">
    <property type="term" value="P:tricarboxylic acid cycle"/>
    <property type="evidence" value="ECO:0007669"/>
    <property type="project" value="InterPro"/>
</dbReference>
<evidence type="ECO:0008006" key="6">
    <source>
        <dbReference type="Google" id="ProtNLM"/>
    </source>
</evidence>
<dbReference type="PANTHER" id="PTHR42696:SF2">
    <property type="entry name" value="ASPARTATE AMMONIA-LYASE"/>
    <property type="match status" value="1"/>
</dbReference>
<dbReference type="Pfam" id="PF10415">
    <property type="entry name" value="FumaraseC_C"/>
    <property type="match status" value="1"/>
</dbReference>
<dbReference type="FunFam" id="1.20.200.10:FF:000001">
    <property type="entry name" value="Fumarate hydratase, mitochondrial"/>
    <property type="match status" value="1"/>
</dbReference>
<dbReference type="InterPro" id="IPR051546">
    <property type="entry name" value="Aspartate_Ammonia-Lyase"/>
</dbReference>
<dbReference type="PRINTS" id="PR00149">
    <property type="entry name" value="FUMRATELYASE"/>
</dbReference>
<comment type="caution">
    <text evidence="4">The sequence shown here is derived from an EMBL/GenBank/DDBJ whole genome shotgun (WGS) entry which is preliminary data.</text>
</comment>
<feature type="domain" description="Fumarase C C-terminal" evidence="3">
    <location>
        <begin position="392"/>
        <end position="436"/>
    </location>
</feature>
<evidence type="ECO:0000313" key="5">
    <source>
        <dbReference type="Proteomes" id="UP000177372"/>
    </source>
</evidence>
<dbReference type="Gene3D" id="1.10.40.30">
    <property type="entry name" value="Fumarase/aspartase (C-terminal domain)"/>
    <property type="match status" value="1"/>
</dbReference>
<keyword evidence="1" id="KW-0456">Lyase</keyword>
<dbReference type="InterPro" id="IPR020557">
    <property type="entry name" value="Fumarate_lyase_CS"/>
</dbReference>
<dbReference type="EMBL" id="MFLZ01000028">
    <property type="protein sequence ID" value="OGG79416.1"/>
    <property type="molecule type" value="Genomic_DNA"/>
</dbReference>
<accession>A0A1F6F0P9</accession>
<dbReference type="Proteomes" id="UP000177372">
    <property type="component" value="Unassembled WGS sequence"/>
</dbReference>
<reference evidence="4 5" key="1">
    <citation type="journal article" date="2016" name="Nat. Commun.">
        <title>Thousands of microbial genomes shed light on interconnected biogeochemical processes in an aquifer system.</title>
        <authorList>
            <person name="Anantharaman K."/>
            <person name="Brown C.T."/>
            <person name="Hug L.A."/>
            <person name="Sharon I."/>
            <person name="Castelle C.J."/>
            <person name="Probst A.J."/>
            <person name="Thomas B.C."/>
            <person name="Singh A."/>
            <person name="Wilkins M.J."/>
            <person name="Karaoz U."/>
            <person name="Brodie E.L."/>
            <person name="Williams K.H."/>
            <person name="Hubbard S.S."/>
            <person name="Banfield J.F."/>
        </authorList>
    </citation>
    <scope>NUCLEOTIDE SEQUENCE [LARGE SCALE GENOMIC DNA]</scope>
</reference>
<dbReference type="InterPro" id="IPR024083">
    <property type="entry name" value="Fumarase/histidase_N"/>
</dbReference>
<dbReference type="PANTHER" id="PTHR42696">
    <property type="entry name" value="ASPARTATE AMMONIA-LYASE"/>
    <property type="match status" value="1"/>
</dbReference>
<dbReference type="InterPro" id="IPR008948">
    <property type="entry name" value="L-Aspartase-like"/>
</dbReference>
<evidence type="ECO:0000259" key="3">
    <source>
        <dbReference type="Pfam" id="PF10415"/>
    </source>
</evidence>
<dbReference type="InterPro" id="IPR018951">
    <property type="entry name" value="Fumarase_C_C"/>
</dbReference>
<dbReference type="InterPro" id="IPR000362">
    <property type="entry name" value="Fumarate_lyase_fam"/>
</dbReference>
<name>A0A1F6F0P9_9BACT</name>
<dbReference type="SUPFAM" id="SSF48557">
    <property type="entry name" value="L-aspartase-like"/>
    <property type="match status" value="1"/>
</dbReference>